<evidence type="ECO:0000259" key="1">
    <source>
        <dbReference type="Pfam" id="PF13472"/>
    </source>
</evidence>
<dbReference type="Gene3D" id="3.40.50.1110">
    <property type="entry name" value="SGNH hydrolase"/>
    <property type="match status" value="1"/>
</dbReference>
<sequence>MPTTKHILVYSDSLTWGIVPTTRQRLPFEERWPGVLHAALNAGRDGRIRLTEDCLNGRRTAFDDPYKPGRNALSGIQQVIEAQSPLDLVILLLGTNDFQSMHQHKPWHSSMGIAALINAIRTAPIEPGMPTPPILVIAPPQLDNPRGAIGPKFAGGDIAAQGLAQAIRQISEDTGCVFFDSNTITTSSKHDGVHLDADQHHALGVALAPVVAHLMADRDAG</sequence>
<dbReference type="InterPro" id="IPR036514">
    <property type="entry name" value="SGNH_hydro_sf"/>
</dbReference>
<reference evidence="2 3" key="1">
    <citation type="journal article" date="2014" name="Int. J. Syst. Evol. Microbiol.">
        <title>Brachybacterium ginsengisoli sp. nov., isolated from soil of a ginseng field.</title>
        <authorList>
            <person name="Hoang V.A."/>
            <person name="Kim Y.J."/>
            <person name="Nguyen N.L."/>
            <person name="Yang D.C."/>
        </authorList>
    </citation>
    <scope>NUCLEOTIDE SEQUENCE [LARGE SCALE GENOMIC DNA]</scope>
    <source>
        <strain evidence="2 3">DCY80</strain>
    </source>
</reference>
<evidence type="ECO:0000313" key="2">
    <source>
        <dbReference type="EMBL" id="ATG54897.1"/>
    </source>
</evidence>
<dbReference type="Pfam" id="PF13472">
    <property type="entry name" value="Lipase_GDSL_2"/>
    <property type="match status" value="1"/>
</dbReference>
<dbReference type="InterPro" id="IPR013830">
    <property type="entry name" value="SGNH_hydro"/>
</dbReference>
<keyword evidence="3" id="KW-1185">Reference proteome</keyword>
<name>A0A291GXG7_9MICO</name>
<proteinExistence type="predicted"/>
<dbReference type="AlphaFoldDB" id="A0A291GXG7"/>
<dbReference type="KEGG" id="bgg:CFK41_09075"/>
<dbReference type="EMBL" id="CP023564">
    <property type="protein sequence ID" value="ATG54897.1"/>
    <property type="molecule type" value="Genomic_DNA"/>
</dbReference>
<feature type="domain" description="SGNH hydrolase-type esterase" evidence="1">
    <location>
        <begin position="12"/>
        <end position="199"/>
    </location>
</feature>
<organism evidence="2 3">
    <name type="scientific">Brachybacterium ginsengisoli</name>
    <dbReference type="NCBI Taxonomy" id="1331682"/>
    <lineage>
        <taxon>Bacteria</taxon>
        <taxon>Bacillati</taxon>
        <taxon>Actinomycetota</taxon>
        <taxon>Actinomycetes</taxon>
        <taxon>Micrococcales</taxon>
        <taxon>Dermabacteraceae</taxon>
        <taxon>Brachybacterium</taxon>
    </lineage>
</organism>
<dbReference type="OrthoDB" id="164654at2"/>
<dbReference type="CDD" id="cd01839">
    <property type="entry name" value="SGNH_arylesterase_like"/>
    <property type="match status" value="1"/>
</dbReference>
<protein>
    <submittedName>
        <fullName evidence="2">GDSL family lipase</fullName>
    </submittedName>
</protein>
<dbReference type="RefSeq" id="WP_096799362.1">
    <property type="nucleotide sequence ID" value="NZ_CP023564.1"/>
</dbReference>
<gene>
    <name evidence="2" type="ORF">CFK41_09075</name>
</gene>
<accession>A0A291GXG7</accession>
<dbReference type="SUPFAM" id="SSF52266">
    <property type="entry name" value="SGNH hydrolase"/>
    <property type="match status" value="1"/>
</dbReference>
<dbReference type="Proteomes" id="UP000217889">
    <property type="component" value="Chromosome"/>
</dbReference>
<evidence type="ECO:0000313" key="3">
    <source>
        <dbReference type="Proteomes" id="UP000217889"/>
    </source>
</evidence>